<reference evidence="6 7" key="1">
    <citation type="submission" date="2018-01" db="EMBL/GenBank/DDBJ databases">
        <title>A novel member of the phylum Bacteroidetes isolated from glacier ice.</title>
        <authorList>
            <person name="Liu Q."/>
            <person name="Xin Y.-H."/>
        </authorList>
    </citation>
    <scope>NUCLEOTIDE SEQUENCE [LARGE SCALE GENOMIC DNA]</scope>
    <source>
        <strain evidence="6 7">RB1R16</strain>
    </source>
</reference>
<comment type="caution">
    <text evidence="6">The sequence shown here is derived from an EMBL/GenBank/DDBJ whole genome shotgun (WGS) entry which is preliminary data.</text>
</comment>
<dbReference type="GO" id="GO:0005829">
    <property type="term" value="C:cytosol"/>
    <property type="evidence" value="ECO:0007669"/>
    <property type="project" value="TreeGrafter"/>
</dbReference>
<dbReference type="InterPro" id="IPR027417">
    <property type="entry name" value="P-loop_NTPase"/>
</dbReference>
<dbReference type="PANTHER" id="PTHR11361:SF99">
    <property type="entry name" value="DNA MISMATCH REPAIR PROTEIN"/>
    <property type="match status" value="1"/>
</dbReference>
<evidence type="ECO:0000256" key="3">
    <source>
        <dbReference type="ARBA" id="ARBA00023125"/>
    </source>
</evidence>
<dbReference type="Gene3D" id="3.40.50.300">
    <property type="entry name" value="P-loop containing nucleotide triphosphate hydrolases"/>
    <property type="match status" value="1"/>
</dbReference>
<sequence>MQSPADYYQQKKKELNTLLDRIKKTGDRLAMGRLWMAIAGVSAFIYAFRNGESWQWWLFAATVAGFLALVRYHTQLTEKQEELRIQFTLIDNELKALQGDHSAFPDGAEYTNVAHPYTYDLDIFGKGSVYQLLCRSATRGGARQLAENFATLFQSKSGIADRQEIINELSTLPDLLQDFRVAGAIEKEGDHDQKRLSDWLNGEDGFINNTGIKAITVTIQVSAIALIACTALSIAPPSFVSLFIILNWVILGIYQKKIKKAIAQIGNSEAFIDKFERLLSQLATNDFKGQWLQTAGAQAKQSLKGIKQFKSLLRLLDSRDNVFLGPVLNSLFLFDLYCMLRLEMWRKKHKATLLNALDTVTTVDVYVSCAVYTFNNPDNIYPTLHESGNIIIAKDLRHPLLPPATAIGNDVNIGKDEQFYLLTGANMTGKSTFIRTIGVTNVLCNMGVPLPAKELSMPIIDMYTSMRITDSVQDDVSYFRAELNRIKSIMDVVRTADRPYLVLLDEPLRGTNSTDKQQGTRSIVETLLTFHAIGIVATHDTGLGDMATHYKDKVSNYHFESKVEPNRLSFDFKLKRGVSTSNNATILMKQMGIVN</sequence>
<feature type="domain" description="DNA mismatch repair proteins mutS family" evidence="5">
    <location>
        <begin position="417"/>
        <end position="595"/>
    </location>
</feature>
<feature type="transmembrane region" description="Helical" evidence="4">
    <location>
        <begin position="223"/>
        <end position="250"/>
    </location>
</feature>
<keyword evidence="4" id="KW-1133">Transmembrane helix</keyword>
<dbReference type="OrthoDB" id="9802448at2"/>
<feature type="transmembrane region" description="Helical" evidence="4">
    <location>
        <begin position="30"/>
        <end position="48"/>
    </location>
</feature>
<dbReference type="RefSeq" id="WP_105037933.1">
    <property type="nucleotide sequence ID" value="NZ_PPSL01000001.1"/>
</dbReference>
<dbReference type="InterPro" id="IPR036187">
    <property type="entry name" value="DNA_mismatch_repair_MutS_sf"/>
</dbReference>
<protein>
    <recommendedName>
        <fullName evidence="5">DNA mismatch repair proteins mutS family domain-containing protein</fullName>
    </recommendedName>
</protein>
<dbReference type="InterPro" id="IPR000432">
    <property type="entry name" value="DNA_mismatch_repair_MutS_C"/>
</dbReference>
<proteinExistence type="predicted"/>
<dbReference type="SMART" id="SM00534">
    <property type="entry name" value="MUTSac"/>
    <property type="match status" value="1"/>
</dbReference>
<dbReference type="GO" id="GO:0030983">
    <property type="term" value="F:mismatched DNA binding"/>
    <property type="evidence" value="ECO:0007669"/>
    <property type="project" value="InterPro"/>
</dbReference>
<dbReference type="GO" id="GO:0140664">
    <property type="term" value="F:ATP-dependent DNA damage sensor activity"/>
    <property type="evidence" value="ECO:0007669"/>
    <property type="project" value="InterPro"/>
</dbReference>
<keyword evidence="2" id="KW-0067">ATP-binding</keyword>
<keyword evidence="7" id="KW-1185">Reference proteome</keyword>
<dbReference type="EMBL" id="PPSL01000001">
    <property type="protein sequence ID" value="PQJ13049.1"/>
    <property type="molecule type" value="Genomic_DNA"/>
</dbReference>
<dbReference type="GO" id="GO:0006298">
    <property type="term" value="P:mismatch repair"/>
    <property type="evidence" value="ECO:0007669"/>
    <property type="project" value="InterPro"/>
</dbReference>
<accession>A0A2S7T1G6</accession>
<dbReference type="PANTHER" id="PTHR11361">
    <property type="entry name" value="DNA MISMATCH REPAIR PROTEIN MUTS FAMILY MEMBER"/>
    <property type="match status" value="1"/>
</dbReference>
<dbReference type="AlphaFoldDB" id="A0A2S7T1G6"/>
<evidence type="ECO:0000259" key="5">
    <source>
        <dbReference type="SMART" id="SM00534"/>
    </source>
</evidence>
<evidence type="ECO:0000256" key="1">
    <source>
        <dbReference type="ARBA" id="ARBA00022741"/>
    </source>
</evidence>
<evidence type="ECO:0000256" key="4">
    <source>
        <dbReference type="SAM" id="Phobius"/>
    </source>
</evidence>
<dbReference type="Pfam" id="PF00488">
    <property type="entry name" value="MutS_V"/>
    <property type="match status" value="1"/>
</dbReference>
<dbReference type="InterPro" id="IPR045076">
    <property type="entry name" value="MutS"/>
</dbReference>
<evidence type="ECO:0000313" key="6">
    <source>
        <dbReference type="EMBL" id="PQJ13049.1"/>
    </source>
</evidence>
<keyword evidence="4" id="KW-0812">Transmembrane</keyword>
<dbReference type="Proteomes" id="UP000239872">
    <property type="component" value="Unassembled WGS sequence"/>
</dbReference>
<feature type="transmembrane region" description="Helical" evidence="4">
    <location>
        <begin position="54"/>
        <end position="74"/>
    </location>
</feature>
<dbReference type="SUPFAM" id="SSF52540">
    <property type="entry name" value="P-loop containing nucleoside triphosphate hydrolases"/>
    <property type="match status" value="1"/>
</dbReference>
<evidence type="ECO:0000256" key="2">
    <source>
        <dbReference type="ARBA" id="ARBA00022840"/>
    </source>
</evidence>
<dbReference type="SUPFAM" id="SSF48334">
    <property type="entry name" value="DNA repair protein MutS, domain III"/>
    <property type="match status" value="1"/>
</dbReference>
<name>A0A2S7T1G6_9BACT</name>
<evidence type="ECO:0000313" key="7">
    <source>
        <dbReference type="Proteomes" id="UP000239872"/>
    </source>
</evidence>
<keyword evidence="4" id="KW-0472">Membrane</keyword>
<organism evidence="6 7">
    <name type="scientific">Flavipsychrobacter stenotrophus</name>
    <dbReference type="NCBI Taxonomy" id="2077091"/>
    <lineage>
        <taxon>Bacteria</taxon>
        <taxon>Pseudomonadati</taxon>
        <taxon>Bacteroidota</taxon>
        <taxon>Chitinophagia</taxon>
        <taxon>Chitinophagales</taxon>
        <taxon>Chitinophagaceae</taxon>
        <taxon>Flavipsychrobacter</taxon>
    </lineage>
</organism>
<dbReference type="GO" id="GO:0005524">
    <property type="term" value="F:ATP binding"/>
    <property type="evidence" value="ECO:0007669"/>
    <property type="project" value="UniProtKB-KW"/>
</dbReference>
<keyword evidence="1" id="KW-0547">Nucleotide-binding</keyword>
<gene>
    <name evidence="6" type="ORF">CJD36_004715</name>
</gene>
<keyword evidence="3" id="KW-0238">DNA-binding</keyword>